<keyword evidence="3" id="KW-1185">Reference proteome</keyword>
<reference evidence="2" key="1">
    <citation type="submission" date="2019-12" db="EMBL/GenBank/DDBJ databases">
        <title>Comparative genomics gives insights into the taxonomy of the Azoarcus-Aromatoleum group and reveals separate origins of nif in the plant-associated Azoarcus and non-plant-associated Aromatoleum sub-groups.</title>
        <authorList>
            <person name="Lafos M."/>
            <person name="Maluk M."/>
            <person name="Batista M."/>
            <person name="Junghare M."/>
            <person name="Carmona M."/>
            <person name="Faoro H."/>
            <person name="Cruz L.M."/>
            <person name="Battistoni F."/>
            <person name="De Souza E."/>
            <person name="Pedrosa F."/>
            <person name="Chen W.-M."/>
            <person name="Poole P.S."/>
            <person name="Dixon R.A."/>
            <person name="James E.K."/>
        </authorList>
    </citation>
    <scope>NUCLEOTIDE SEQUENCE</scope>
    <source>
        <strain evidence="2">LuFRes1</strain>
    </source>
</reference>
<dbReference type="PANTHER" id="PTHR36451">
    <property type="entry name" value="PAPS-DEPENDENT SULFOTRANSFERASE STF3"/>
    <property type="match status" value="1"/>
</dbReference>
<proteinExistence type="predicted"/>
<gene>
    <name evidence="2" type="ORF">GO606_20965</name>
</gene>
<dbReference type="SUPFAM" id="SSF52540">
    <property type="entry name" value="P-loop containing nucleoside triphosphate hydrolases"/>
    <property type="match status" value="1"/>
</dbReference>
<dbReference type="InterPro" id="IPR052736">
    <property type="entry name" value="Stf3_sulfotransferase"/>
</dbReference>
<organism evidence="2 3">
    <name type="scientific">Aromatoleum anaerobium</name>
    <dbReference type="NCBI Taxonomy" id="182180"/>
    <lineage>
        <taxon>Bacteria</taxon>
        <taxon>Pseudomonadati</taxon>
        <taxon>Pseudomonadota</taxon>
        <taxon>Betaproteobacteria</taxon>
        <taxon>Rhodocyclales</taxon>
        <taxon>Rhodocyclaceae</taxon>
        <taxon>Aromatoleum</taxon>
    </lineage>
</organism>
<protein>
    <submittedName>
        <fullName evidence="2">Sulfotransferase</fullName>
    </submittedName>
</protein>
<evidence type="ECO:0000313" key="2">
    <source>
        <dbReference type="EMBL" id="NMG27117.1"/>
    </source>
</evidence>
<dbReference type="RefSeq" id="WP_169120780.1">
    <property type="nucleotide sequence ID" value="NZ_WTVG02000039.1"/>
</dbReference>
<keyword evidence="1" id="KW-1133">Transmembrane helix</keyword>
<comment type="caution">
    <text evidence="2">The sequence shown here is derived from an EMBL/GenBank/DDBJ whole genome shotgun (WGS) entry which is preliminary data.</text>
</comment>
<feature type="transmembrane region" description="Helical" evidence="1">
    <location>
        <begin position="32"/>
        <end position="55"/>
    </location>
</feature>
<keyword evidence="1" id="KW-0812">Transmembrane</keyword>
<name>A0ABX1PR71_9RHOO</name>
<dbReference type="Pfam" id="PF13469">
    <property type="entry name" value="Sulfotransfer_3"/>
    <property type="match status" value="1"/>
</dbReference>
<sequence>MFYYFDFTVWFKLLRLVGQESNRRQRRGLYKLLLLHIPLRATITVVCFFLDGILFPRLWLTRVKTPVFIIGHARSGTTLAHRLMTADKRFSAFRYYELLLPSLVQKKLVRLIAWVDAHLLGRTLERRLQAWEKRKFGPTQHIHKMGLTIPEEDDLMYFNSCASGFWLTKLPYMSELDFFHIDRRPAASRRRMMKFYRECVRRQLYLNGSDSIHLSKNPTYCGRVESLIETFPDARFVVLYRNPYETIPSLLKLLNVGWKLQGNLSQERIRESNEVMTGLSYETYLYPLEVLRRHPETPCAVIDYRRLTADPKGTIEDVYRELGLDITPDYAAFLDAESARNKRHETEHRYSLAEFGLDDREIRQRLAPLFEKFRWDEDVPATHNDDKKKEPAHA</sequence>
<evidence type="ECO:0000256" key="1">
    <source>
        <dbReference type="SAM" id="Phobius"/>
    </source>
</evidence>
<keyword evidence="1" id="KW-0472">Membrane</keyword>
<dbReference type="Gene3D" id="3.40.50.300">
    <property type="entry name" value="P-loop containing nucleotide triphosphate hydrolases"/>
    <property type="match status" value="1"/>
</dbReference>
<dbReference type="Proteomes" id="UP000615989">
    <property type="component" value="Unassembled WGS sequence"/>
</dbReference>
<evidence type="ECO:0000313" key="3">
    <source>
        <dbReference type="Proteomes" id="UP000615989"/>
    </source>
</evidence>
<dbReference type="PANTHER" id="PTHR36451:SF1">
    <property type="entry name" value="OMEGA-HYDROXY-BETA-DIHYDROMENAQUINONE-9 SULFOTRANSFERASE STF3"/>
    <property type="match status" value="1"/>
</dbReference>
<accession>A0ABX1PR71</accession>
<dbReference type="InterPro" id="IPR027417">
    <property type="entry name" value="P-loop_NTPase"/>
</dbReference>
<dbReference type="EMBL" id="WTVG01000141">
    <property type="protein sequence ID" value="NMG27117.1"/>
    <property type="molecule type" value="Genomic_DNA"/>
</dbReference>